<keyword evidence="6" id="KW-1185">Reference proteome</keyword>
<sequence>MVINDCGELLSVKLTLGNTDDREPIKELVKGLSGHLYGDKGYLSQELWDELKEEGMTLITNVRRNMKTKFLSLWDKVMLRKRFLIETVNDQLKNISQIEHSRHRSVIGFLLEVVSGLIAYTFQPKKPSLGLRDREIAVLKQS</sequence>
<dbReference type="InterPro" id="IPR025668">
    <property type="entry name" value="Tnp_DDE_dom"/>
</dbReference>
<reference evidence="4 6" key="2">
    <citation type="submission" date="2019-07" db="EMBL/GenBank/DDBJ databases">
        <title>Genomic Encyclopedia of Type Strains, Phase I: the one thousand microbial genomes (KMG-I) project.</title>
        <authorList>
            <person name="Kyrpides N."/>
        </authorList>
    </citation>
    <scope>NUCLEOTIDE SEQUENCE [LARGE SCALE GENOMIC DNA]</scope>
    <source>
        <strain evidence="4 6">DSM 17909</strain>
    </source>
</reference>
<reference evidence="2 5" key="1">
    <citation type="submission" date="2013-07" db="EMBL/GenBank/DDBJ databases">
        <authorList>
            <person name="Genoscope - CEA"/>
        </authorList>
    </citation>
    <scope>NUCLEOTIDE SEQUENCE [LARGE SCALE GENOMIC DNA]</scope>
    <source>
        <strain evidence="2">FRM16</strain>
        <strain evidence="5">FRM16 / DSM 17909</strain>
    </source>
</reference>
<evidence type="ECO:0000313" key="3">
    <source>
        <dbReference type="EMBL" id="CDG15957.1"/>
    </source>
</evidence>
<dbReference type="KEGG" id="xdo:XDD1_0246"/>
<dbReference type="Proteomes" id="UP000324170">
    <property type="component" value="Unassembled WGS sequence"/>
</dbReference>
<accession>A0A068QMB0</accession>
<dbReference type="HOGENOM" id="CLU_073308_6_0_6"/>
<organism evidence="2 5">
    <name type="scientific">Xenorhabdus doucetiae</name>
    <dbReference type="NCBI Taxonomy" id="351671"/>
    <lineage>
        <taxon>Bacteria</taxon>
        <taxon>Pseudomonadati</taxon>
        <taxon>Pseudomonadota</taxon>
        <taxon>Gammaproteobacteria</taxon>
        <taxon>Enterobacterales</taxon>
        <taxon>Morganellaceae</taxon>
        <taxon>Xenorhabdus</taxon>
    </lineage>
</organism>
<dbReference type="STRING" id="351671.XDD1_0232"/>
<evidence type="ECO:0000313" key="5">
    <source>
        <dbReference type="Proteomes" id="UP000032721"/>
    </source>
</evidence>
<dbReference type="EMBL" id="FO704550">
    <property type="protein sequence ID" value="CDG15957.1"/>
    <property type="molecule type" value="Genomic_DNA"/>
</dbReference>
<name>A0A068QMB0_9GAMM</name>
<evidence type="ECO:0000259" key="1">
    <source>
        <dbReference type="Pfam" id="PF13612"/>
    </source>
</evidence>
<proteinExistence type="predicted"/>
<dbReference type="Proteomes" id="UP000032721">
    <property type="component" value="Chromosome"/>
</dbReference>
<dbReference type="EMBL" id="FO704550">
    <property type="protein sequence ID" value="CDG15943.1"/>
    <property type="molecule type" value="Genomic_DNA"/>
</dbReference>
<protein>
    <submittedName>
        <fullName evidence="2 4">Transposase</fullName>
    </submittedName>
</protein>
<dbReference type="AlphaFoldDB" id="A0A068QMB0"/>
<dbReference type="EMBL" id="VNHN01000119">
    <property type="protein sequence ID" value="TYO94492.1"/>
    <property type="molecule type" value="Genomic_DNA"/>
</dbReference>
<gene>
    <name evidence="4" type="ORF">LY16_03629</name>
    <name evidence="2" type="ORF">XDD1_0232</name>
    <name evidence="3" type="ORF">XDD1_0246</name>
</gene>
<dbReference type="KEGG" id="xdo:XDD1_0232"/>
<evidence type="ECO:0000313" key="4">
    <source>
        <dbReference type="EMBL" id="TYO94492.1"/>
    </source>
</evidence>
<dbReference type="Pfam" id="PF13612">
    <property type="entry name" value="DDE_Tnp_1_3"/>
    <property type="match status" value="1"/>
</dbReference>
<evidence type="ECO:0000313" key="2">
    <source>
        <dbReference type="EMBL" id="CDG15943.1"/>
    </source>
</evidence>
<evidence type="ECO:0000313" key="6">
    <source>
        <dbReference type="Proteomes" id="UP000324170"/>
    </source>
</evidence>
<dbReference type="NCBIfam" id="NF033520">
    <property type="entry name" value="transpos_IS982"/>
    <property type="match status" value="1"/>
</dbReference>
<feature type="domain" description="Transposase DDE" evidence="1">
    <location>
        <begin position="1"/>
        <end position="106"/>
    </location>
</feature>